<dbReference type="PRINTS" id="PR00019">
    <property type="entry name" value="LEURICHRPT"/>
</dbReference>
<evidence type="ECO:0000256" key="2">
    <source>
        <dbReference type="ARBA" id="ARBA00022729"/>
    </source>
</evidence>
<dbReference type="EMBL" id="JAUUTY010000416">
    <property type="protein sequence ID" value="KAK1601482.1"/>
    <property type="molecule type" value="Genomic_DNA"/>
</dbReference>
<dbReference type="InterPro" id="IPR032675">
    <property type="entry name" value="LRR_dom_sf"/>
</dbReference>
<protein>
    <submittedName>
        <fullName evidence="6">Uncharacterized protein</fullName>
    </submittedName>
</protein>
<sequence>MKLLLLVCRRHEEVIDGAVRVKPQLLLHDAGVGCLVALFVGGDGSTEARQYVVSARPGESAPGSSPSSGVGRPRRQYSLPPPPSVAALRSLRVLALPSHALAGTLPPAIWTLRRLRALDLSGNRLHGEIPPSLACAALQTLDLAHNALNGSLPAALGALPGLRRLSLASNRLSGAIPDALGSLPALRFLDLSGNLLVGGIPRSLGKCSELQALLLSSNLLDDVQPAGDRASANLRNF</sequence>
<dbReference type="SMART" id="SM00369">
    <property type="entry name" value="LRR_TYP"/>
    <property type="match status" value="3"/>
</dbReference>
<comment type="caution">
    <text evidence="6">The sequence shown here is derived from an EMBL/GenBank/DDBJ whole genome shotgun (WGS) entry which is preliminary data.</text>
</comment>
<dbReference type="Gene3D" id="3.80.10.10">
    <property type="entry name" value="Ribonuclease Inhibitor"/>
    <property type="match status" value="1"/>
</dbReference>
<accession>A0AAD8QHA7</accession>
<dbReference type="InterPro" id="IPR003591">
    <property type="entry name" value="Leu-rich_rpt_typical-subtyp"/>
</dbReference>
<dbReference type="PANTHER" id="PTHR48010">
    <property type="entry name" value="OS05G0588300 PROTEIN"/>
    <property type="match status" value="1"/>
</dbReference>
<keyword evidence="7" id="KW-1185">Reference proteome</keyword>
<dbReference type="Proteomes" id="UP001231189">
    <property type="component" value="Unassembled WGS sequence"/>
</dbReference>
<evidence type="ECO:0000256" key="3">
    <source>
        <dbReference type="ARBA" id="ARBA00022737"/>
    </source>
</evidence>
<evidence type="ECO:0000313" key="7">
    <source>
        <dbReference type="Proteomes" id="UP001231189"/>
    </source>
</evidence>
<dbReference type="FunFam" id="3.80.10.10:FF:000041">
    <property type="entry name" value="LRR receptor-like serine/threonine-protein kinase ERECTA"/>
    <property type="match status" value="1"/>
</dbReference>
<dbReference type="Pfam" id="PF13855">
    <property type="entry name" value="LRR_8"/>
    <property type="match status" value="1"/>
</dbReference>
<dbReference type="SUPFAM" id="SSF52058">
    <property type="entry name" value="L domain-like"/>
    <property type="match status" value="1"/>
</dbReference>
<evidence type="ECO:0000313" key="6">
    <source>
        <dbReference type="EMBL" id="KAK1601482.1"/>
    </source>
</evidence>
<evidence type="ECO:0000256" key="4">
    <source>
        <dbReference type="ARBA" id="ARBA00023180"/>
    </source>
</evidence>
<feature type="region of interest" description="Disordered" evidence="5">
    <location>
        <begin position="55"/>
        <end position="81"/>
    </location>
</feature>
<keyword evidence="4" id="KW-0325">Glycoprotein</keyword>
<name>A0AAD8QHA7_LOLMU</name>
<feature type="compositionally biased region" description="Low complexity" evidence="5">
    <location>
        <begin position="55"/>
        <end position="71"/>
    </location>
</feature>
<dbReference type="PANTHER" id="PTHR48010:SF58">
    <property type="entry name" value="RECEPTOR PROTEIN KINASE-LIKE PROTEIN ZAR1"/>
    <property type="match status" value="1"/>
</dbReference>
<evidence type="ECO:0000256" key="1">
    <source>
        <dbReference type="ARBA" id="ARBA00022614"/>
    </source>
</evidence>
<dbReference type="AlphaFoldDB" id="A0AAD8QHA7"/>
<keyword evidence="2" id="KW-0732">Signal</keyword>
<keyword evidence="1" id="KW-0433">Leucine-rich repeat</keyword>
<proteinExistence type="predicted"/>
<evidence type="ECO:0000256" key="5">
    <source>
        <dbReference type="SAM" id="MobiDB-lite"/>
    </source>
</evidence>
<gene>
    <name evidence="6" type="ORF">QYE76_017816</name>
</gene>
<dbReference type="InterPro" id="IPR050994">
    <property type="entry name" value="At_inactive_RLKs"/>
</dbReference>
<reference evidence="6" key="1">
    <citation type="submission" date="2023-07" db="EMBL/GenBank/DDBJ databases">
        <title>A chromosome-level genome assembly of Lolium multiflorum.</title>
        <authorList>
            <person name="Chen Y."/>
            <person name="Copetti D."/>
            <person name="Kolliker R."/>
            <person name="Studer B."/>
        </authorList>
    </citation>
    <scope>NUCLEOTIDE SEQUENCE</scope>
    <source>
        <strain evidence="6">02402/16</strain>
        <tissue evidence="6">Leaf</tissue>
    </source>
</reference>
<dbReference type="InterPro" id="IPR001611">
    <property type="entry name" value="Leu-rich_rpt"/>
</dbReference>
<keyword evidence="3" id="KW-0677">Repeat</keyword>
<dbReference type="Pfam" id="PF00560">
    <property type="entry name" value="LRR_1"/>
    <property type="match status" value="1"/>
</dbReference>
<organism evidence="6 7">
    <name type="scientific">Lolium multiflorum</name>
    <name type="common">Italian ryegrass</name>
    <name type="synonym">Lolium perenne subsp. multiflorum</name>
    <dbReference type="NCBI Taxonomy" id="4521"/>
    <lineage>
        <taxon>Eukaryota</taxon>
        <taxon>Viridiplantae</taxon>
        <taxon>Streptophyta</taxon>
        <taxon>Embryophyta</taxon>
        <taxon>Tracheophyta</taxon>
        <taxon>Spermatophyta</taxon>
        <taxon>Magnoliopsida</taxon>
        <taxon>Liliopsida</taxon>
        <taxon>Poales</taxon>
        <taxon>Poaceae</taxon>
        <taxon>BOP clade</taxon>
        <taxon>Pooideae</taxon>
        <taxon>Poodae</taxon>
        <taxon>Poeae</taxon>
        <taxon>Poeae Chloroplast Group 2 (Poeae type)</taxon>
        <taxon>Loliodinae</taxon>
        <taxon>Loliinae</taxon>
        <taxon>Lolium</taxon>
    </lineage>
</organism>